<organism evidence="2 3">
    <name type="scientific">Stenotrophomonas koreensis</name>
    <dbReference type="NCBI Taxonomy" id="266128"/>
    <lineage>
        <taxon>Bacteria</taxon>
        <taxon>Pseudomonadati</taxon>
        <taxon>Pseudomonadota</taxon>
        <taxon>Gammaproteobacteria</taxon>
        <taxon>Lysobacterales</taxon>
        <taxon>Lysobacteraceae</taxon>
        <taxon>Stenotrophomonas</taxon>
    </lineage>
</organism>
<dbReference type="STRING" id="266128.ABB25_09015"/>
<evidence type="ECO:0000256" key="1">
    <source>
        <dbReference type="SAM" id="MobiDB-lite"/>
    </source>
</evidence>
<evidence type="ECO:0008006" key="4">
    <source>
        <dbReference type="Google" id="ProtNLM"/>
    </source>
</evidence>
<dbReference type="PATRIC" id="fig|266128.3.peg.671"/>
<name>A0A0R0BX25_9GAMM</name>
<dbReference type="InterPro" id="IPR021330">
    <property type="entry name" value="DUF2939"/>
</dbReference>
<gene>
    <name evidence="2" type="ORF">ABB25_09015</name>
</gene>
<dbReference type="AlphaFoldDB" id="A0A0R0BX25"/>
<sequence>MRRPGLWLSLILALLLALVALWAAGPWLAMRGIEQALAQRDPARLERHVDFAALRVSLKAQLADRLVHAAGPQLQSSRLGGLALLAATGLVGASIDTMVTPLGISALLHGQGGWRKATGNTETADTHSPPARPQPFARIHWRYESANRFSASRQDGDGHITVFIFQRQQLRWRLVDIQLPPGWAAADVLG</sequence>
<evidence type="ECO:0000313" key="2">
    <source>
        <dbReference type="EMBL" id="KRG57940.1"/>
    </source>
</evidence>
<feature type="region of interest" description="Disordered" evidence="1">
    <location>
        <begin position="115"/>
        <end position="134"/>
    </location>
</feature>
<keyword evidence="3" id="KW-1185">Reference proteome</keyword>
<dbReference type="Proteomes" id="UP000051254">
    <property type="component" value="Unassembled WGS sequence"/>
</dbReference>
<dbReference type="EMBL" id="LDJH01000013">
    <property type="protein sequence ID" value="KRG57940.1"/>
    <property type="molecule type" value="Genomic_DNA"/>
</dbReference>
<evidence type="ECO:0000313" key="3">
    <source>
        <dbReference type="Proteomes" id="UP000051254"/>
    </source>
</evidence>
<dbReference type="Pfam" id="PF11159">
    <property type="entry name" value="DUF2939"/>
    <property type="match status" value="1"/>
</dbReference>
<accession>A0A0R0BX25</accession>
<protein>
    <recommendedName>
        <fullName evidence="4">DUF2939 domain-containing protein</fullName>
    </recommendedName>
</protein>
<dbReference type="RefSeq" id="WP_057666018.1">
    <property type="nucleotide sequence ID" value="NZ_LDJH01000013.1"/>
</dbReference>
<reference evidence="2 3" key="1">
    <citation type="submission" date="2015-05" db="EMBL/GenBank/DDBJ databases">
        <title>Genome sequencing and analysis of members of genus Stenotrophomonas.</title>
        <authorList>
            <person name="Patil P.P."/>
            <person name="Midha S."/>
            <person name="Patil P.B."/>
        </authorList>
    </citation>
    <scope>NUCLEOTIDE SEQUENCE [LARGE SCALE GENOMIC DNA]</scope>
    <source>
        <strain evidence="2 3">DSM 17805</strain>
    </source>
</reference>
<proteinExistence type="predicted"/>
<comment type="caution">
    <text evidence="2">The sequence shown here is derived from an EMBL/GenBank/DDBJ whole genome shotgun (WGS) entry which is preliminary data.</text>
</comment>
<dbReference type="OrthoDB" id="5739641at2"/>